<gene>
    <name evidence="15" type="ORF">F0L17_12195</name>
</gene>
<dbReference type="GO" id="GO:0016746">
    <property type="term" value="F:acyltransferase activity"/>
    <property type="evidence" value="ECO:0007669"/>
    <property type="project" value="UniProtKB-KW"/>
</dbReference>
<dbReference type="GO" id="GO:0071972">
    <property type="term" value="F:peptidoglycan L,D-transpeptidase activity"/>
    <property type="evidence" value="ECO:0007669"/>
    <property type="project" value="TreeGrafter"/>
</dbReference>
<keyword evidence="4" id="KW-0732">Signal</keyword>
<dbReference type="CDD" id="cd13432">
    <property type="entry name" value="LDT_IgD_like_2"/>
    <property type="match status" value="1"/>
</dbReference>
<evidence type="ECO:0000256" key="9">
    <source>
        <dbReference type="ARBA" id="ARBA00023288"/>
    </source>
</evidence>
<comment type="pathway">
    <text evidence="1 13">Cell wall biogenesis; peptidoglycan biosynthesis.</text>
</comment>
<dbReference type="PANTHER" id="PTHR30582:SF2">
    <property type="entry name" value="L,D-TRANSPEPTIDASE YCIB-RELATED"/>
    <property type="match status" value="1"/>
</dbReference>
<evidence type="ECO:0000256" key="6">
    <source>
        <dbReference type="ARBA" id="ARBA00022984"/>
    </source>
</evidence>
<comment type="caution">
    <text evidence="15">The sequence shown here is derived from an EMBL/GenBank/DDBJ whole genome shotgun (WGS) entry which is preliminary data.</text>
</comment>
<sequence>MSTVLLAGCQSVGTGEAGNGGDGRPDATVAVRADITVSPADEEKDPVDPGRTVEVTVVHGKLGSVRVRPDEGEGVEVTGVLGDGGRTWRSDRTMTPGTRYVVEATATNAAGATTRTESTFRTRDAERVNGVNVTPVDGAVVGAGQPVSIAFDEPVEDKAAVEKRLSVTTTPKVEGAWGWTRDPLTGVERVDWRPKEYWPKGTEVTLRAELSGVDTGGGRHLRRDVTTTFTTGVARISTVDLERHTMTVSEDGEVVRTIPISGGSPEYPTWNGTMVVLRKQAMVRMTSASVGIDDHYDLQVPWAVHMTTSGTYTHAAPWNEGKGYFGRVNTSHGCVGMSTTDGKWFYDRSVPGDIIEVTGSTRGTVAVGNGYGDWNLDFEDWRELGALR</sequence>
<reference evidence="15 16" key="1">
    <citation type="submission" date="2019-11" db="EMBL/GenBank/DDBJ databases">
        <authorList>
            <person name="Yuan L."/>
        </authorList>
    </citation>
    <scope>NUCLEOTIDE SEQUENCE [LARGE SCALE GENOMIC DNA]</scope>
    <source>
        <strain evidence="15 16">TRM43335</strain>
    </source>
</reference>
<evidence type="ECO:0000256" key="13">
    <source>
        <dbReference type="PROSITE-ProRule" id="PRU01373"/>
    </source>
</evidence>
<feature type="active site" description="Nucleophile" evidence="13">
    <location>
        <position position="334"/>
    </location>
</feature>
<keyword evidence="5 13" id="KW-0133">Cell shape</keyword>
<dbReference type="Proteomes" id="UP000473014">
    <property type="component" value="Unassembled WGS sequence"/>
</dbReference>
<dbReference type="GO" id="GO:0071555">
    <property type="term" value="P:cell wall organization"/>
    <property type="evidence" value="ECO:0007669"/>
    <property type="project" value="UniProtKB-UniRule"/>
</dbReference>
<evidence type="ECO:0000256" key="1">
    <source>
        <dbReference type="ARBA" id="ARBA00004752"/>
    </source>
</evidence>
<keyword evidence="9" id="KW-0449">Lipoprotein</keyword>
<feature type="active site" description="Proton donor/acceptor" evidence="13">
    <location>
        <position position="314"/>
    </location>
</feature>
<keyword evidence="8" id="KW-0564">Palmitate</keyword>
<dbReference type="PANTHER" id="PTHR30582">
    <property type="entry name" value="L,D-TRANSPEPTIDASE"/>
    <property type="match status" value="1"/>
</dbReference>
<dbReference type="GO" id="GO:0005576">
    <property type="term" value="C:extracellular region"/>
    <property type="evidence" value="ECO:0007669"/>
    <property type="project" value="TreeGrafter"/>
</dbReference>
<keyword evidence="11 13" id="KW-0961">Cell wall biogenesis/degradation</keyword>
<dbReference type="InterPro" id="IPR038063">
    <property type="entry name" value="Transpep_catalytic_dom"/>
</dbReference>
<dbReference type="SUPFAM" id="SSF141523">
    <property type="entry name" value="L,D-transpeptidase catalytic domain-like"/>
    <property type="match status" value="1"/>
</dbReference>
<keyword evidence="3" id="KW-0808">Transferase</keyword>
<dbReference type="GO" id="GO:0008360">
    <property type="term" value="P:regulation of cell shape"/>
    <property type="evidence" value="ECO:0007669"/>
    <property type="project" value="UniProtKB-UniRule"/>
</dbReference>
<keyword evidence="2" id="KW-1003">Cell membrane</keyword>
<dbReference type="Pfam" id="PF17964">
    <property type="entry name" value="Big_10"/>
    <property type="match status" value="1"/>
</dbReference>
<evidence type="ECO:0000259" key="14">
    <source>
        <dbReference type="PROSITE" id="PS52029"/>
    </source>
</evidence>
<evidence type="ECO:0000256" key="11">
    <source>
        <dbReference type="ARBA" id="ARBA00023316"/>
    </source>
</evidence>
<name>A0A6G2BD83_9ACTN</name>
<dbReference type="EMBL" id="WIXO01000001">
    <property type="protein sequence ID" value="MTE19862.1"/>
    <property type="molecule type" value="Genomic_DNA"/>
</dbReference>
<evidence type="ECO:0000256" key="4">
    <source>
        <dbReference type="ARBA" id="ARBA00022729"/>
    </source>
</evidence>
<dbReference type="InterPro" id="IPR050979">
    <property type="entry name" value="LD-transpeptidase"/>
</dbReference>
<dbReference type="Gene3D" id="2.60.40.3710">
    <property type="match status" value="1"/>
</dbReference>
<dbReference type="PROSITE" id="PS52029">
    <property type="entry name" value="LD_TPASE"/>
    <property type="match status" value="1"/>
</dbReference>
<evidence type="ECO:0000256" key="3">
    <source>
        <dbReference type="ARBA" id="ARBA00022679"/>
    </source>
</evidence>
<accession>A0A6G2BD83</accession>
<evidence type="ECO:0000256" key="12">
    <source>
        <dbReference type="ARBA" id="ARBA00060592"/>
    </source>
</evidence>
<dbReference type="AlphaFoldDB" id="A0A6G2BD83"/>
<dbReference type="Pfam" id="PF03734">
    <property type="entry name" value="YkuD"/>
    <property type="match status" value="1"/>
</dbReference>
<dbReference type="Gene3D" id="2.60.40.3780">
    <property type="match status" value="1"/>
</dbReference>
<comment type="pathway">
    <text evidence="12">Glycan biosynthesis.</text>
</comment>
<protein>
    <submittedName>
        <fullName evidence="15">L,D-transpeptidase family protein</fullName>
    </submittedName>
</protein>
<dbReference type="OrthoDB" id="5242354at2"/>
<organism evidence="15 16">
    <name type="scientific">Streptomyces taklimakanensis</name>
    <dbReference type="NCBI Taxonomy" id="2569853"/>
    <lineage>
        <taxon>Bacteria</taxon>
        <taxon>Bacillati</taxon>
        <taxon>Actinomycetota</taxon>
        <taxon>Actinomycetes</taxon>
        <taxon>Kitasatosporales</taxon>
        <taxon>Streptomycetaceae</taxon>
        <taxon>Streptomyces</taxon>
    </lineage>
</organism>
<evidence type="ECO:0000256" key="8">
    <source>
        <dbReference type="ARBA" id="ARBA00023139"/>
    </source>
</evidence>
<keyword evidence="10" id="KW-0012">Acyltransferase</keyword>
<dbReference type="InterPro" id="IPR005490">
    <property type="entry name" value="LD_TPept_cat_dom"/>
</dbReference>
<feature type="domain" description="L,D-TPase catalytic" evidence="14">
    <location>
        <begin position="235"/>
        <end position="358"/>
    </location>
</feature>
<keyword evidence="6 13" id="KW-0573">Peptidoglycan synthesis</keyword>
<dbReference type="Gene3D" id="2.40.440.10">
    <property type="entry name" value="L,D-transpeptidase catalytic domain-like"/>
    <property type="match status" value="1"/>
</dbReference>
<evidence type="ECO:0000256" key="10">
    <source>
        <dbReference type="ARBA" id="ARBA00023315"/>
    </source>
</evidence>
<dbReference type="CDD" id="cd16913">
    <property type="entry name" value="YkuD_like"/>
    <property type="match status" value="1"/>
</dbReference>
<keyword evidence="7" id="KW-0472">Membrane</keyword>
<evidence type="ECO:0000313" key="16">
    <source>
        <dbReference type="Proteomes" id="UP000473014"/>
    </source>
</evidence>
<proteinExistence type="predicted"/>
<dbReference type="FunFam" id="2.40.440.10:FF:000005">
    <property type="entry name" value="L,D-transpeptidase 2"/>
    <property type="match status" value="1"/>
</dbReference>
<dbReference type="UniPathway" id="UPA00219"/>
<dbReference type="InterPro" id="IPR041280">
    <property type="entry name" value="Big_10"/>
</dbReference>
<keyword evidence="16" id="KW-1185">Reference proteome</keyword>
<evidence type="ECO:0000256" key="2">
    <source>
        <dbReference type="ARBA" id="ARBA00022475"/>
    </source>
</evidence>
<evidence type="ECO:0000313" key="15">
    <source>
        <dbReference type="EMBL" id="MTE19862.1"/>
    </source>
</evidence>
<dbReference type="RefSeq" id="WP_155071096.1">
    <property type="nucleotide sequence ID" value="NZ_WIXO01000001.1"/>
</dbReference>
<evidence type="ECO:0000256" key="7">
    <source>
        <dbReference type="ARBA" id="ARBA00023136"/>
    </source>
</evidence>
<evidence type="ECO:0000256" key="5">
    <source>
        <dbReference type="ARBA" id="ARBA00022960"/>
    </source>
</evidence>
<dbReference type="GO" id="GO:0018104">
    <property type="term" value="P:peptidoglycan-protein cross-linking"/>
    <property type="evidence" value="ECO:0007669"/>
    <property type="project" value="TreeGrafter"/>
</dbReference>